<dbReference type="InterPro" id="IPR003392">
    <property type="entry name" value="PTHD_SSD"/>
</dbReference>
<keyword evidence="3 7" id="KW-0812">Transmembrane</keyword>
<evidence type="ECO:0000256" key="1">
    <source>
        <dbReference type="ARBA" id="ARBA00004141"/>
    </source>
</evidence>
<feature type="transmembrane region" description="Helical" evidence="7">
    <location>
        <begin position="540"/>
        <end position="562"/>
    </location>
</feature>
<keyword evidence="5 7" id="KW-0472">Membrane</keyword>
<evidence type="ECO:0000259" key="8">
    <source>
        <dbReference type="PROSITE" id="PS50156"/>
    </source>
</evidence>
<organism evidence="9 10">
    <name type="scientific">Panagrolaimus davidi</name>
    <dbReference type="NCBI Taxonomy" id="227884"/>
    <lineage>
        <taxon>Eukaryota</taxon>
        <taxon>Metazoa</taxon>
        <taxon>Ecdysozoa</taxon>
        <taxon>Nematoda</taxon>
        <taxon>Chromadorea</taxon>
        <taxon>Rhabditida</taxon>
        <taxon>Tylenchina</taxon>
        <taxon>Panagrolaimomorpha</taxon>
        <taxon>Panagrolaimoidea</taxon>
        <taxon>Panagrolaimidae</taxon>
        <taxon>Panagrolaimus</taxon>
    </lineage>
</organism>
<keyword evidence="6" id="KW-0325">Glycoprotein</keyword>
<feature type="domain" description="SSD" evidence="8">
    <location>
        <begin position="65"/>
        <end position="221"/>
    </location>
</feature>
<protein>
    <submittedName>
        <fullName evidence="10">SSD domain-containing protein</fullName>
    </submittedName>
</protein>
<dbReference type="PANTHER" id="PTHR10796">
    <property type="entry name" value="PATCHED-RELATED"/>
    <property type="match status" value="1"/>
</dbReference>
<proteinExistence type="inferred from homology"/>
<sequence>MLLFRGDRTTPRKGEILSKWETSVYEFSLAEYKNPLIEMHVFGAEVLDYEMMRDGLRLAPFFGIGFGLMVLFVVITVNGTALLYGKFDFGKILISFGATISSLMAVSTTYGLLSLIGFRLNSISLVLPFLVCGIGVDDAFLMIHSWQRLSSHRYSIQTRLGLVYEEVGPSITITSMTNVISFGIGTFLPTPEIGRFCMTTAMAILMDYIFELTLFGPMLVFATNFEKPTKDIDHKIFEKGWRKKLVTKADELLRKYCKLISNRLFSILLLAGTLIYWYFAISGILSIQTRLDSAKILPPDSPMQESNKIVNEYIWAEYHPVTIIVNNPLDITNPQKLQRFWDMVDEFESMERCKGNISTLLWLRDYETYFKKGDMVDALFNALGFSGDNEKINSSSTGIDFSKLDAFLQSPFSQHWNAFLKVSNNGSQRYVKSFWFTVAYQNTSTWDARIELMKEWREIASRYSDMNVTVFEENAMFVDQILSIKNVAIITGLLTLACMAIVCAVFIPNICSVITATIAIASISMGVLGFYQWWNLDLDPVTMAAILMSIGLSVDFIVSFNFF</sequence>
<dbReference type="SUPFAM" id="SSF82866">
    <property type="entry name" value="Multidrug efflux transporter AcrB transmembrane domain"/>
    <property type="match status" value="2"/>
</dbReference>
<feature type="transmembrane region" description="Helical" evidence="7">
    <location>
        <begin position="61"/>
        <end position="85"/>
    </location>
</feature>
<dbReference type="Gene3D" id="1.20.1640.10">
    <property type="entry name" value="Multidrug efflux transporter AcrB transmembrane domain"/>
    <property type="match status" value="2"/>
</dbReference>
<evidence type="ECO:0000256" key="5">
    <source>
        <dbReference type="ARBA" id="ARBA00023136"/>
    </source>
</evidence>
<dbReference type="WBParaSite" id="PDA_v2.g29815.t1">
    <property type="protein sequence ID" value="PDA_v2.g29815.t1"/>
    <property type="gene ID" value="PDA_v2.g29815"/>
</dbReference>
<dbReference type="AlphaFoldDB" id="A0A914QR25"/>
<feature type="transmembrane region" description="Helical" evidence="7">
    <location>
        <begin position="208"/>
        <end position="225"/>
    </location>
</feature>
<comment type="subcellular location">
    <subcellularLocation>
        <location evidence="1">Membrane</location>
        <topology evidence="1">Multi-pass membrane protein</topology>
    </subcellularLocation>
</comment>
<dbReference type="InterPro" id="IPR000731">
    <property type="entry name" value="SSD"/>
</dbReference>
<evidence type="ECO:0000313" key="10">
    <source>
        <dbReference type="WBParaSite" id="PDA_v2.g29815.t1"/>
    </source>
</evidence>
<name>A0A914QR25_9BILA</name>
<feature type="transmembrane region" description="Helical" evidence="7">
    <location>
        <begin position="264"/>
        <end position="285"/>
    </location>
</feature>
<accession>A0A914QR25</accession>
<dbReference type="PANTHER" id="PTHR10796:SF90">
    <property type="entry name" value="SSD DOMAIN-CONTAINING PROTEIN"/>
    <property type="match status" value="1"/>
</dbReference>
<evidence type="ECO:0000313" key="9">
    <source>
        <dbReference type="Proteomes" id="UP000887578"/>
    </source>
</evidence>
<comment type="similarity">
    <text evidence="2">Belongs to the patched family.</text>
</comment>
<dbReference type="GO" id="GO:0030659">
    <property type="term" value="C:cytoplasmic vesicle membrane"/>
    <property type="evidence" value="ECO:0007669"/>
    <property type="project" value="TreeGrafter"/>
</dbReference>
<evidence type="ECO:0000256" key="2">
    <source>
        <dbReference type="ARBA" id="ARBA00005585"/>
    </source>
</evidence>
<dbReference type="Proteomes" id="UP000887578">
    <property type="component" value="Unplaced"/>
</dbReference>
<dbReference type="GO" id="GO:0005886">
    <property type="term" value="C:plasma membrane"/>
    <property type="evidence" value="ECO:0007669"/>
    <property type="project" value="TreeGrafter"/>
</dbReference>
<reference evidence="10" key="1">
    <citation type="submission" date="2022-11" db="UniProtKB">
        <authorList>
            <consortium name="WormBaseParasite"/>
        </authorList>
    </citation>
    <scope>IDENTIFICATION</scope>
</reference>
<dbReference type="InterPro" id="IPR051697">
    <property type="entry name" value="Patched_domain-protein"/>
</dbReference>
<evidence type="ECO:0000256" key="7">
    <source>
        <dbReference type="SAM" id="Phobius"/>
    </source>
</evidence>
<dbReference type="GO" id="GO:0018996">
    <property type="term" value="P:molting cycle, collagen and cuticulin-based cuticle"/>
    <property type="evidence" value="ECO:0007669"/>
    <property type="project" value="TreeGrafter"/>
</dbReference>
<evidence type="ECO:0000256" key="6">
    <source>
        <dbReference type="ARBA" id="ARBA00023180"/>
    </source>
</evidence>
<keyword evidence="4 7" id="KW-1133">Transmembrane helix</keyword>
<keyword evidence="9" id="KW-1185">Reference proteome</keyword>
<dbReference type="PROSITE" id="PS50156">
    <property type="entry name" value="SSD"/>
    <property type="match status" value="1"/>
</dbReference>
<evidence type="ECO:0000256" key="4">
    <source>
        <dbReference type="ARBA" id="ARBA00022989"/>
    </source>
</evidence>
<feature type="transmembrane region" description="Helical" evidence="7">
    <location>
        <begin position="514"/>
        <end position="534"/>
    </location>
</feature>
<feature type="transmembrane region" description="Helical" evidence="7">
    <location>
        <begin position="92"/>
        <end position="113"/>
    </location>
</feature>
<dbReference type="GO" id="GO:0006897">
    <property type="term" value="P:endocytosis"/>
    <property type="evidence" value="ECO:0007669"/>
    <property type="project" value="TreeGrafter"/>
</dbReference>
<feature type="transmembrane region" description="Helical" evidence="7">
    <location>
        <begin position="125"/>
        <end position="146"/>
    </location>
</feature>
<feature type="transmembrane region" description="Helical" evidence="7">
    <location>
        <begin position="487"/>
        <end position="507"/>
    </location>
</feature>
<dbReference type="Pfam" id="PF02460">
    <property type="entry name" value="Patched"/>
    <property type="match status" value="1"/>
</dbReference>
<evidence type="ECO:0000256" key="3">
    <source>
        <dbReference type="ARBA" id="ARBA00022692"/>
    </source>
</evidence>